<dbReference type="PANTHER" id="PTHR13681">
    <property type="entry name" value="SURVIVAL OF MOTOR NEURON-RELATED-SPLICING FACTOR 30-RELATED"/>
    <property type="match status" value="1"/>
</dbReference>
<comment type="caution">
    <text evidence="4">The sequence shown here is derived from an EMBL/GenBank/DDBJ whole genome shotgun (WGS) entry which is preliminary data.</text>
</comment>
<comment type="subcellular location">
    <subcellularLocation>
        <location evidence="1">Nucleus</location>
    </subcellularLocation>
</comment>
<organism evidence="4 5">
    <name type="scientific">Myodes glareolus</name>
    <name type="common">Bank vole</name>
    <name type="synonym">Clethrionomys glareolus</name>
    <dbReference type="NCBI Taxonomy" id="447135"/>
    <lineage>
        <taxon>Eukaryota</taxon>
        <taxon>Metazoa</taxon>
        <taxon>Chordata</taxon>
        <taxon>Craniata</taxon>
        <taxon>Vertebrata</taxon>
        <taxon>Euteleostomi</taxon>
        <taxon>Mammalia</taxon>
        <taxon>Eutheria</taxon>
        <taxon>Euarchontoglires</taxon>
        <taxon>Glires</taxon>
        <taxon>Rodentia</taxon>
        <taxon>Myomorpha</taxon>
        <taxon>Muroidea</taxon>
        <taxon>Cricetidae</taxon>
        <taxon>Arvicolinae</taxon>
        <taxon>Myodes</taxon>
    </lineage>
</organism>
<protein>
    <recommendedName>
        <fullName evidence="3">RecQ mediated genome instability protein 1 OB-fold domain-containing protein</fullName>
    </recommendedName>
</protein>
<evidence type="ECO:0000256" key="2">
    <source>
        <dbReference type="ARBA" id="ARBA00023242"/>
    </source>
</evidence>
<dbReference type="InterPro" id="IPR013894">
    <property type="entry name" value="RMI1_OB"/>
</dbReference>
<keyword evidence="5" id="KW-1185">Reference proteome</keyword>
<reference evidence="4 5" key="1">
    <citation type="journal article" date="2023" name="bioRxiv">
        <title>Conserved and derived expression patterns and positive selection on dental genes reveal complex evolutionary context of ever-growing rodent molars.</title>
        <authorList>
            <person name="Calamari Z.T."/>
            <person name="Song A."/>
            <person name="Cohen E."/>
            <person name="Akter M."/>
            <person name="Roy R.D."/>
            <person name="Hallikas O."/>
            <person name="Christensen M.M."/>
            <person name="Li P."/>
            <person name="Marangoni P."/>
            <person name="Jernvall J."/>
            <person name="Klein O.D."/>
        </authorList>
    </citation>
    <scope>NUCLEOTIDE SEQUENCE [LARGE SCALE GENOMIC DNA]</scope>
    <source>
        <strain evidence="4">V071</strain>
    </source>
</reference>
<accession>A0AAW0J4R9</accession>
<dbReference type="AlphaFoldDB" id="A0AAW0J4R9"/>
<evidence type="ECO:0000259" key="3">
    <source>
        <dbReference type="Pfam" id="PF08585"/>
    </source>
</evidence>
<evidence type="ECO:0000256" key="1">
    <source>
        <dbReference type="ARBA" id="ARBA00004123"/>
    </source>
</evidence>
<feature type="non-terminal residue" evidence="4">
    <location>
        <position position="1"/>
    </location>
</feature>
<sequence length="235" mass="26046">QLEGPCVLQIQKVRNVAAPKDNEESQAAPRMLRLQMTDGHTTCTAVEFSYISKISLNTPPGTKVRLSGVVDVKNGFLLLTDSNTTVLGGEVEHLIDKWELQRRMLAEVKKCASNVQVDSRELDRRKTLQVSMPVKPTNDNDEFEKQRTAAIAEVAKSKETKTFGGGGGGARSNLNVGAVSHRNREVLQKERPSKSESKHEGVYRELVSMAVSHRQIYCVLNIPNLSSNVFSLHFC</sequence>
<dbReference type="PANTHER" id="PTHR13681:SF24">
    <property type="entry name" value="TUDOR DOMAIN-CONTAINING PROTEIN 3"/>
    <property type="match status" value="1"/>
</dbReference>
<gene>
    <name evidence="4" type="ORF">U0070_003726</name>
</gene>
<dbReference type="InterPro" id="IPR042470">
    <property type="entry name" value="RMI1_N_C_sf"/>
</dbReference>
<evidence type="ECO:0000313" key="4">
    <source>
        <dbReference type="EMBL" id="KAK7821685.1"/>
    </source>
</evidence>
<keyword evidence="2" id="KW-0539">Nucleus</keyword>
<dbReference type="EMBL" id="JBBHLL010000063">
    <property type="protein sequence ID" value="KAK7821685.1"/>
    <property type="molecule type" value="Genomic_DNA"/>
</dbReference>
<dbReference type="GO" id="GO:0005634">
    <property type="term" value="C:nucleus"/>
    <property type="evidence" value="ECO:0007669"/>
    <property type="project" value="UniProtKB-SubCell"/>
</dbReference>
<evidence type="ECO:0000313" key="5">
    <source>
        <dbReference type="Proteomes" id="UP001488838"/>
    </source>
</evidence>
<dbReference type="Pfam" id="PF08585">
    <property type="entry name" value="RMI1_N_C"/>
    <property type="match status" value="1"/>
</dbReference>
<feature type="domain" description="RecQ mediated genome instability protein 1 OB-fold" evidence="3">
    <location>
        <begin position="20"/>
        <end position="102"/>
    </location>
</feature>
<dbReference type="Proteomes" id="UP001488838">
    <property type="component" value="Unassembled WGS sequence"/>
</dbReference>
<name>A0AAW0J4R9_MYOGA</name>
<dbReference type="Gene3D" id="2.40.50.770">
    <property type="entry name" value="RecQ-mediated genome instability protein Rmi1, C-terminal domain"/>
    <property type="match status" value="1"/>
</dbReference>
<proteinExistence type="predicted"/>